<dbReference type="InterPro" id="IPR015422">
    <property type="entry name" value="PyrdxlP-dep_Trfase_small"/>
</dbReference>
<dbReference type="Gene3D" id="1.10.260.50">
    <property type="match status" value="1"/>
</dbReference>
<comment type="cofactor">
    <cofactor evidence="1 7">
        <name>pyridoxal 5'-phosphate</name>
        <dbReference type="ChEBI" id="CHEBI:597326"/>
    </cofactor>
</comment>
<dbReference type="InterPro" id="IPR016454">
    <property type="entry name" value="Cysteine_dSase"/>
</dbReference>
<dbReference type="PATRIC" id="fig|1461583.4.peg.2469"/>
<protein>
    <submittedName>
        <fullName evidence="9">Putative cysteine desulfurase NifS</fullName>
    </submittedName>
</protein>
<dbReference type="GO" id="GO:0046872">
    <property type="term" value="F:metal ion binding"/>
    <property type="evidence" value="ECO:0007669"/>
    <property type="project" value="UniProtKB-KW"/>
</dbReference>
<keyword evidence="3" id="KW-0479">Metal-binding</keyword>
<dbReference type="SUPFAM" id="SSF53383">
    <property type="entry name" value="PLP-dependent transferases"/>
    <property type="match status" value="1"/>
</dbReference>
<dbReference type="Gene3D" id="3.40.640.10">
    <property type="entry name" value="Type I PLP-dependent aspartate aminotransferase-like (Major domain)"/>
    <property type="match status" value="1"/>
</dbReference>
<evidence type="ECO:0000256" key="1">
    <source>
        <dbReference type="ARBA" id="ARBA00001933"/>
    </source>
</evidence>
<dbReference type="EMBL" id="LN483078">
    <property type="protein sequence ID" value="CEA05634.1"/>
    <property type="molecule type" value="Genomic_DNA"/>
</dbReference>
<evidence type="ECO:0000256" key="3">
    <source>
        <dbReference type="ARBA" id="ARBA00022723"/>
    </source>
</evidence>
<dbReference type="PANTHER" id="PTHR11601">
    <property type="entry name" value="CYSTEINE DESULFURYLASE FAMILY MEMBER"/>
    <property type="match status" value="1"/>
</dbReference>
<dbReference type="GO" id="GO:0051536">
    <property type="term" value="F:iron-sulfur cluster binding"/>
    <property type="evidence" value="ECO:0007669"/>
    <property type="project" value="UniProtKB-KW"/>
</dbReference>
<sequence>MVIYFDYAATTPMSEEVIDIYAQTARNIYGNASSLHDEGSRAKDCVATARKIIAAKLGVSTDGVIFTGSGTEGNIITIVSLARASGKRHIITTQAEHTSVHAAMNILQRKGYTITKLPLQQNGSVSLRELEAAITHNTALISIQHVNSETGAIQPIKEIIQLATERSVMVHCDCVQSFGKITIPAGLDAITISAHKIGGPKGCGAIYLNPRIKVTSLMPGVTHERGLRGGTLDTPAIIAFARAIQLFTYDIKYQQQLRDDFIANLAADFTVLTSTNQLPSIYGVISEKFEGQYIMLSANQYGFAISTGSACDIFNEDGTKAVQAMGYEKESARRFFRISTGAYTTIENVLNLAQTLNKVHG</sequence>
<reference evidence="9" key="1">
    <citation type="submission" date="2014-07" db="EMBL/GenBank/DDBJ databases">
        <authorList>
            <person name="Urmite Genomes Urmite Genomes"/>
        </authorList>
    </citation>
    <scope>NUCLEOTIDE SEQUENCE</scope>
    <source>
        <strain evidence="9">13S34_air</strain>
    </source>
</reference>
<keyword evidence="5" id="KW-0408">Iron</keyword>
<dbReference type="Gene3D" id="3.90.1150.10">
    <property type="entry name" value="Aspartate Aminotransferase, domain 1"/>
    <property type="match status" value="1"/>
</dbReference>
<feature type="domain" description="Aminotransferase class V" evidence="8">
    <location>
        <begin position="3"/>
        <end position="352"/>
    </location>
</feature>
<dbReference type="NCBIfam" id="NF002806">
    <property type="entry name" value="PRK02948.1"/>
    <property type="match status" value="1"/>
</dbReference>
<dbReference type="InterPro" id="IPR015424">
    <property type="entry name" value="PyrdxlP-dep_Trfase"/>
</dbReference>
<evidence type="ECO:0000256" key="5">
    <source>
        <dbReference type="ARBA" id="ARBA00023004"/>
    </source>
</evidence>
<evidence type="ECO:0000256" key="2">
    <source>
        <dbReference type="ARBA" id="ARBA00006490"/>
    </source>
</evidence>
<evidence type="ECO:0000313" key="9">
    <source>
        <dbReference type="EMBL" id="CEA05634.1"/>
    </source>
</evidence>
<keyword evidence="6" id="KW-0411">Iron-sulfur</keyword>
<keyword evidence="4" id="KW-0663">Pyridoxal phosphate</keyword>
<dbReference type="PANTHER" id="PTHR11601:SF36">
    <property type="entry name" value="CYSTEINE DESULFURASE NIFS-RELATED"/>
    <property type="match status" value="1"/>
</dbReference>
<dbReference type="PROSITE" id="PS00595">
    <property type="entry name" value="AA_TRANSFER_CLASS_5"/>
    <property type="match status" value="1"/>
</dbReference>
<gene>
    <name evidence="9" type="primary">nifS</name>
    <name evidence="9" type="ORF">BN1050_02577</name>
</gene>
<organism evidence="9">
    <name type="scientific">Metalysinibacillus saudimassiliensis</name>
    <dbReference type="NCBI Taxonomy" id="1461583"/>
    <lineage>
        <taxon>Bacteria</taxon>
        <taxon>Bacillati</taxon>
        <taxon>Bacillota</taxon>
        <taxon>Bacilli</taxon>
        <taxon>Bacillales</taxon>
        <taxon>Caryophanaceae</taxon>
        <taxon>Metalysinibacillus</taxon>
    </lineage>
</organism>
<dbReference type="InterPro" id="IPR015421">
    <property type="entry name" value="PyrdxlP-dep_Trfase_major"/>
</dbReference>
<dbReference type="HOGENOM" id="CLU_003433_0_0_9"/>
<proteinExistence type="inferred from homology"/>
<comment type="similarity">
    <text evidence="2">Belongs to the class-V pyridoxal-phosphate-dependent aminotransferase family. NifS/IscS subfamily.</text>
</comment>
<dbReference type="PIRSF" id="PIRSF005572">
    <property type="entry name" value="NifS"/>
    <property type="match status" value="1"/>
</dbReference>
<dbReference type="InterPro" id="IPR000192">
    <property type="entry name" value="Aminotrans_V_dom"/>
</dbReference>
<dbReference type="AlphaFoldDB" id="A0A078MH89"/>
<dbReference type="Pfam" id="PF00266">
    <property type="entry name" value="Aminotran_5"/>
    <property type="match status" value="1"/>
</dbReference>
<accession>A0A078MH89</accession>
<name>A0A078MH89_9BACL</name>
<evidence type="ECO:0000259" key="8">
    <source>
        <dbReference type="Pfam" id="PF00266"/>
    </source>
</evidence>
<evidence type="ECO:0000256" key="6">
    <source>
        <dbReference type="ARBA" id="ARBA00023014"/>
    </source>
</evidence>
<dbReference type="GO" id="GO:0003824">
    <property type="term" value="F:catalytic activity"/>
    <property type="evidence" value="ECO:0007669"/>
    <property type="project" value="UniProtKB-ARBA"/>
</dbReference>
<evidence type="ECO:0000256" key="7">
    <source>
        <dbReference type="RuleBase" id="RU004504"/>
    </source>
</evidence>
<dbReference type="InterPro" id="IPR020578">
    <property type="entry name" value="Aminotrans_V_PyrdxlP_BS"/>
</dbReference>
<evidence type="ECO:0000256" key="4">
    <source>
        <dbReference type="ARBA" id="ARBA00022898"/>
    </source>
</evidence>